<dbReference type="Gene3D" id="1.10.10.10">
    <property type="entry name" value="Winged helix-like DNA-binding domain superfamily/Winged helix DNA-binding domain"/>
    <property type="match status" value="1"/>
</dbReference>
<comment type="cofactor">
    <cofactor evidence="12">
        <name>Mn(2+)</name>
        <dbReference type="ChEBI" id="CHEBI:29035"/>
    </cofactor>
    <cofactor evidence="12">
        <name>Fe(2+)</name>
        <dbReference type="ChEBI" id="CHEBI:29033"/>
    </cofactor>
    <text evidence="12">Binds 1 Mn(2+) or Fe(2+) ion per subunit.</text>
</comment>
<evidence type="ECO:0000256" key="7">
    <source>
        <dbReference type="ARBA" id="ARBA00022833"/>
    </source>
</evidence>
<accession>A0A846M1L2</accession>
<keyword evidence="10" id="KW-0804">Transcription</keyword>
<evidence type="ECO:0000256" key="9">
    <source>
        <dbReference type="ARBA" id="ARBA00023125"/>
    </source>
</evidence>
<keyword evidence="8" id="KW-0805">Transcription regulation</keyword>
<evidence type="ECO:0000313" key="14">
    <source>
        <dbReference type="Proteomes" id="UP001224674"/>
    </source>
</evidence>
<comment type="subunit">
    <text evidence="3">Homodimer.</text>
</comment>
<evidence type="ECO:0000256" key="11">
    <source>
        <dbReference type="PIRSR" id="PIRSR602481-1"/>
    </source>
</evidence>
<keyword evidence="7 11" id="KW-0862">Zinc</keyword>
<dbReference type="GO" id="GO:0008270">
    <property type="term" value="F:zinc ion binding"/>
    <property type="evidence" value="ECO:0007669"/>
    <property type="project" value="TreeGrafter"/>
</dbReference>
<feature type="binding site" evidence="11">
    <location>
        <position position="130"/>
    </location>
    <ligand>
        <name>Zn(2+)</name>
        <dbReference type="ChEBI" id="CHEBI:29105"/>
    </ligand>
</feature>
<dbReference type="Gene3D" id="3.30.1490.190">
    <property type="match status" value="1"/>
</dbReference>
<reference evidence="13 14" key="1">
    <citation type="submission" date="2023-03" db="EMBL/GenBank/DDBJ databases">
        <title>Complete genome sequences of several Auritidibacter ignavus strains isolated from ear infections.</title>
        <authorList>
            <person name="Baehr T."/>
            <person name="Baumhoegger A.M."/>
        </authorList>
    </citation>
    <scope>NUCLEOTIDE SEQUENCE [LARGE SCALE GENOMIC DNA]</scope>
    <source>
        <strain evidence="13 14">BABAE-6</strain>
    </source>
</reference>
<keyword evidence="4" id="KW-0963">Cytoplasm</keyword>
<feature type="binding site" evidence="12">
    <location>
        <position position="119"/>
    </location>
    <ligand>
        <name>Fe cation</name>
        <dbReference type="ChEBI" id="CHEBI:24875"/>
    </ligand>
</feature>
<evidence type="ECO:0000256" key="3">
    <source>
        <dbReference type="ARBA" id="ARBA00011738"/>
    </source>
</evidence>
<comment type="cofactor">
    <cofactor evidence="11">
        <name>Zn(2+)</name>
        <dbReference type="ChEBI" id="CHEBI:29105"/>
    </cofactor>
    <text evidence="11">Binds 1 zinc ion per subunit.</text>
</comment>
<dbReference type="AlphaFoldDB" id="A0A846M1L2"/>
<evidence type="ECO:0000256" key="1">
    <source>
        <dbReference type="ARBA" id="ARBA00004496"/>
    </source>
</evidence>
<organism evidence="13 14">
    <name type="scientific">Auritidibacter ignavus</name>
    <dbReference type="NCBI Taxonomy" id="678932"/>
    <lineage>
        <taxon>Bacteria</taxon>
        <taxon>Bacillati</taxon>
        <taxon>Actinomycetota</taxon>
        <taxon>Actinomycetes</taxon>
        <taxon>Micrococcales</taxon>
        <taxon>Micrococcaceae</taxon>
        <taxon>Auritidibacter</taxon>
    </lineage>
</organism>
<sequence>MTNQPKTRNTWQKQAIQEFLSATDDFVSAQDIHQGLLRQDQKVSLATVYRVLQAQVEAGTVDLLTSDDGESFYRHCTSPQHHHHVVCTRCKATEEFEAPELEQVADETARRFGYLPQDHTLEIFGLCPNCQRDQLAGRENLTNESVPET</sequence>
<name>A0A846M1L2_9MICC</name>
<comment type="similarity">
    <text evidence="2">Belongs to the Fur family.</text>
</comment>
<keyword evidence="6 11" id="KW-0479">Metal-binding</keyword>
<evidence type="ECO:0000256" key="8">
    <source>
        <dbReference type="ARBA" id="ARBA00023015"/>
    </source>
</evidence>
<evidence type="ECO:0000256" key="4">
    <source>
        <dbReference type="ARBA" id="ARBA00022490"/>
    </source>
</evidence>
<dbReference type="InterPro" id="IPR036388">
    <property type="entry name" value="WH-like_DNA-bd_sf"/>
</dbReference>
<dbReference type="CDD" id="cd07153">
    <property type="entry name" value="Fur_like"/>
    <property type="match status" value="1"/>
</dbReference>
<keyword evidence="9" id="KW-0238">DNA-binding</keyword>
<dbReference type="GeneID" id="83694548"/>
<gene>
    <name evidence="13" type="ORF">QDX21_00605</name>
</gene>
<dbReference type="RefSeq" id="WP_110100282.1">
    <property type="nucleotide sequence ID" value="NZ_CP122561.1"/>
</dbReference>
<dbReference type="Proteomes" id="UP001224674">
    <property type="component" value="Chromosome"/>
</dbReference>
<keyword evidence="14" id="KW-1185">Reference proteome</keyword>
<dbReference type="SUPFAM" id="SSF46785">
    <property type="entry name" value="Winged helix' DNA-binding domain"/>
    <property type="match status" value="1"/>
</dbReference>
<dbReference type="PANTHER" id="PTHR33202:SF2">
    <property type="entry name" value="FERRIC UPTAKE REGULATION PROTEIN"/>
    <property type="match status" value="1"/>
</dbReference>
<keyword evidence="5" id="KW-0678">Repressor</keyword>
<feature type="binding site" evidence="12">
    <location>
        <position position="102"/>
    </location>
    <ligand>
        <name>Fe cation</name>
        <dbReference type="ChEBI" id="CHEBI:24875"/>
    </ligand>
</feature>
<evidence type="ECO:0000256" key="2">
    <source>
        <dbReference type="ARBA" id="ARBA00007957"/>
    </source>
</evidence>
<protein>
    <submittedName>
        <fullName evidence="13">Fur family transcriptional regulator</fullName>
    </submittedName>
</protein>
<evidence type="ECO:0000256" key="6">
    <source>
        <dbReference type="ARBA" id="ARBA00022723"/>
    </source>
</evidence>
<dbReference type="InterPro" id="IPR043135">
    <property type="entry name" value="Fur_C"/>
</dbReference>
<dbReference type="GO" id="GO:0003700">
    <property type="term" value="F:DNA-binding transcription factor activity"/>
    <property type="evidence" value="ECO:0007669"/>
    <property type="project" value="InterPro"/>
</dbReference>
<dbReference type="GO" id="GO:1900376">
    <property type="term" value="P:regulation of secondary metabolite biosynthetic process"/>
    <property type="evidence" value="ECO:0007669"/>
    <property type="project" value="TreeGrafter"/>
</dbReference>
<dbReference type="InterPro" id="IPR036390">
    <property type="entry name" value="WH_DNA-bd_sf"/>
</dbReference>
<dbReference type="GO" id="GO:0000976">
    <property type="term" value="F:transcription cis-regulatory region binding"/>
    <property type="evidence" value="ECO:0007669"/>
    <property type="project" value="TreeGrafter"/>
</dbReference>
<evidence type="ECO:0000256" key="12">
    <source>
        <dbReference type="PIRSR" id="PIRSR602481-2"/>
    </source>
</evidence>
<dbReference type="Pfam" id="PF01475">
    <property type="entry name" value="FUR"/>
    <property type="match status" value="1"/>
</dbReference>
<evidence type="ECO:0000256" key="10">
    <source>
        <dbReference type="ARBA" id="ARBA00023163"/>
    </source>
</evidence>
<evidence type="ECO:0000256" key="5">
    <source>
        <dbReference type="ARBA" id="ARBA00022491"/>
    </source>
</evidence>
<feature type="binding site" evidence="11">
    <location>
        <position position="127"/>
    </location>
    <ligand>
        <name>Zn(2+)</name>
        <dbReference type="ChEBI" id="CHEBI:29105"/>
    </ligand>
</feature>
<feature type="binding site" evidence="11">
    <location>
        <position position="90"/>
    </location>
    <ligand>
        <name>Zn(2+)</name>
        <dbReference type="ChEBI" id="CHEBI:29105"/>
    </ligand>
</feature>
<evidence type="ECO:0000313" key="13">
    <source>
        <dbReference type="EMBL" id="WGH93355.1"/>
    </source>
</evidence>
<comment type="subcellular location">
    <subcellularLocation>
        <location evidence="1">Cytoplasm</location>
    </subcellularLocation>
</comment>
<feature type="binding site" evidence="11">
    <location>
        <position position="87"/>
    </location>
    <ligand>
        <name>Zn(2+)</name>
        <dbReference type="ChEBI" id="CHEBI:29105"/>
    </ligand>
</feature>
<dbReference type="EMBL" id="CP122566">
    <property type="protein sequence ID" value="WGH93355.1"/>
    <property type="molecule type" value="Genomic_DNA"/>
</dbReference>
<proteinExistence type="inferred from homology"/>
<feature type="binding site" evidence="12">
    <location>
        <position position="81"/>
    </location>
    <ligand>
        <name>Fe cation</name>
        <dbReference type="ChEBI" id="CHEBI:24875"/>
    </ligand>
</feature>
<dbReference type="PANTHER" id="PTHR33202">
    <property type="entry name" value="ZINC UPTAKE REGULATION PROTEIN"/>
    <property type="match status" value="1"/>
</dbReference>
<dbReference type="GO" id="GO:0005829">
    <property type="term" value="C:cytosol"/>
    <property type="evidence" value="ECO:0007669"/>
    <property type="project" value="TreeGrafter"/>
</dbReference>
<dbReference type="InterPro" id="IPR002481">
    <property type="entry name" value="FUR"/>
</dbReference>
<keyword evidence="12" id="KW-0408">Iron</keyword>
<dbReference type="GO" id="GO:0045892">
    <property type="term" value="P:negative regulation of DNA-templated transcription"/>
    <property type="evidence" value="ECO:0007669"/>
    <property type="project" value="TreeGrafter"/>
</dbReference>